<dbReference type="EMBL" id="NGKB01000001">
    <property type="protein sequence ID" value="RSU16670.1"/>
    <property type="molecule type" value="Genomic_DNA"/>
</dbReference>
<proteinExistence type="predicted"/>
<name>A0A430B8L6_9ENTE</name>
<gene>
    <name evidence="1" type="ORF">CBF28_00350</name>
</gene>
<dbReference type="GeneID" id="95579978"/>
<evidence type="ECO:0000313" key="1">
    <source>
        <dbReference type="EMBL" id="RSU16670.1"/>
    </source>
</evidence>
<reference evidence="1 2" key="1">
    <citation type="submission" date="2017-05" db="EMBL/GenBank/DDBJ databases">
        <title>Vagococcus spp. assemblies.</title>
        <authorList>
            <person name="Gulvik C.A."/>
        </authorList>
    </citation>
    <scope>NUCLEOTIDE SEQUENCE [LARGE SCALE GENOMIC DNA]</scope>
    <source>
        <strain evidence="1 2">SS1714</strain>
    </source>
</reference>
<dbReference type="Proteomes" id="UP000288028">
    <property type="component" value="Unassembled WGS sequence"/>
</dbReference>
<keyword evidence="2" id="KW-1185">Reference proteome</keyword>
<evidence type="ECO:0000313" key="2">
    <source>
        <dbReference type="Proteomes" id="UP000288028"/>
    </source>
</evidence>
<organism evidence="1 2">
    <name type="scientific">Vagococcus carniphilus</name>
    <dbReference type="NCBI Taxonomy" id="218144"/>
    <lineage>
        <taxon>Bacteria</taxon>
        <taxon>Bacillati</taxon>
        <taxon>Bacillota</taxon>
        <taxon>Bacilli</taxon>
        <taxon>Lactobacillales</taxon>
        <taxon>Enterococcaceae</taxon>
        <taxon>Vagococcus</taxon>
    </lineage>
</organism>
<accession>A0A430B8L6</accession>
<dbReference type="RefSeq" id="WP_126790728.1">
    <property type="nucleotide sequence ID" value="NZ_CP060720.1"/>
</dbReference>
<protein>
    <submittedName>
        <fullName evidence="1">Uncharacterized protein</fullName>
    </submittedName>
</protein>
<dbReference type="AlphaFoldDB" id="A0A430B8L6"/>
<comment type="caution">
    <text evidence="1">The sequence shown here is derived from an EMBL/GenBank/DDBJ whole genome shotgun (WGS) entry which is preliminary data.</text>
</comment>
<dbReference type="OrthoDB" id="3196548at2"/>
<sequence length="143" mass="16796">MEIKENISWKYYLGSLDEFDTENIGKWMYFFDKNGFEYAETVCSEVVKEKIVSQAKHTNIEPLTHRGTGVICFYVGLNDIQTHKKIITYLLKKDMIKKTKSGKYRNEAFKLDTDTKNNKYGKDFVAKINLEKFIDLNTGEWII</sequence>